<feature type="domain" description="Fido" evidence="3">
    <location>
        <begin position="156"/>
        <end position="301"/>
    </location>
</feature>
<dbReference type="SUPFAM" id="SSF140931">
    <property type="entry name" value="Fic-like"/>
    <property type="match status" value="1"/>
</dbReference>
<evidence type="ECO:0000313" key="5">
    <source>
        <dbReference type="Proteomes" id="UP000789739"/>
    </source>
</evidence>
<evidence type="ECO:0000256" key="1">
    <source>
        <dbReference type="PIRSR" id="PIRSR640198-1"/>
    </source>
</evidence>
<gene>
    <name evidence="4" type="ORF">PBRASI_LOCUS8320</name>
</gene>
<name>A0A9N9CWP5_9GLOM</name>
<feature type="active site" evidence="1">
    <location>
        <position position="239"/>
    </location>
</feature>
<organism evidence="4 5">
    <name type="scientific">Paraglomus brasilianum</name>
    <dbReference type="NCBI Taxonomy" id="144538"/>
    <lineage>
        <taxon>Eukaryota</taxon>
        <taxon>Fungi</taxon>
        <taxon>Fungi incertae sedis</taxon>
        <taxon>Mucoromycota</taxon>
        <taxon>Glomeromycotina</taxon>
        <taxon>Glomeromycetes</taxon>
        <taxon>Paraglomerales</taxon>
        <taxon>Paraglomeraceae</taxon>
        <taxon>Paraglomus</taxon>
    </lineage>
</organism>
<reference evidence="4" key="1">
    <citation type="submission" date="2021-06" db="EMBL/GenBank/DDBJ databases">
        <authorList>
            <person name="Kallberg Y."/>
            <person name="Tangrot J."/>
            <person name="Rosling A."/>
        </authorList>
    </citation>
    <scope>NUCLEOTIDE SEQUENCE</scope>
    <source>
        <strain evidence="4">BR232B</strain>
    </source>
</reference>
<dbReference type="EMBL" id="CAJVPI010001459">
    <property type="protein sequence ID" value="CAG8613824.1"/>
    <property type="molecule type" value="Genomic_DNA"/>
</dbReference>
<dbReference type="PANTHER" id="PTHR13504">
    <property type="entry name" value="FIDO DOMAIN-CONTAINING PROTEIN DDB_G0283145"/>
    <property type="match status" value="1"/>
</dbReference>
<dbReference type="Pfam" id="PF02661">
    <property type="entry name" value="Fic"/>
    <property type="match status" value="1"/>
</dbReference>
<dbReference type="Proteomes" id="UP000789739">
    <property type="component" value="Unassembled WGS sequence"/>
</dbReference>
<accession>A0A9N9CWP5</accession>
<dbReference type="InterPro" id="IPR040198">
    <property type="entry name" value="Fido_containing"/>
</dbReference>
<feature type="compositionally biased region" description="Basic and acidic residues" evidence="2">
    <location>
        <begin position="1"/>
        <end position="20"/>
    </location>
</feature>
<feature type="region of interest" description="Disordered" evidence="2">
    <location>
        <begin position="1"/>
        <end position="21"/>
    </location>
</feature>
<evidence type="ECO:0000313" key="4">
    <source>
        <dbReference type="EMBL" id="CAG8613824.1"/>
    </source>
</evidence>
<protein>
    <submittedName>
        <fullName evidence="4">753_t:CDS:1</fullName>
    </submittedName>
</protein>
<sequence>MESPEQRGEGSRREALGSKVRDRRKVKKASMIYSNFDFLDRAWWKPSYDEHNASYFVINAKRHQHAILLAVNESDPLFWKDISTFIVNTIDFIQQALKKTSILRLFLSWLCGKFAYCLISERSLRLKKKVKNIHDAFIGIFPSIFFPDLPIDQFTPSFVFAQQLHRKIGNELIRNAGRYRTRHVMATQENYVYVAPDLIEDKMDELFRQCREEFERTDLQLEEAIKCGACFFPYFLTIHPFVNGNGRVGRLLLSYLLSKFTVVPLSLYTGSEPRDLYLQCLREARYQEPFNPSALATFMLECVYKTSYNICVVMDINIQD</sequence>
<dbReference type="OrthoDB" id="439046at2759"/>
<dbReference type="Gene3D" id="1.10.3290.10">
    <property type="entry name" value="Fido-like domain"/>
    <property type="match status" value="1"/>
</dbReference>
<dbReference type="InterPro" id="IPR003812">
    <property type="entry name" value="Fido"/>
</dbReference>
<dbReference type="PANTHER" id="PTHR13504:SF38">
    <property type="entry name" value="FIDO DOMAIN-CONTAINING PROTEIN"/>
    <property type="match status" value="1"/>
</dbReference>
<dbReference type="AlphaFoldDB" id="A0A9N9CWP5"/>
<comment type="caution">
    <text evidence="4">The sequence shown here is derived from an EMBL/GenBank/DDBJ whole genome shotgun (WGS) entry which is preliminary data.</text>
</comment>
<dbReference type="InterPro" id="IPR036597">
    <property type="entry name" value="Fido-like_dom_sf"/>
</dbReference>
<evidence type="ECO:0000259" key="3">
    <source>
        <dbReference type="PROSITE" id="PS51459"/>
    </source>
</evidence>
<dbReference type="PROSITE" id="PS51459">
    <property type="entry name" value="FIDO"/>
    <property type="match status" value="1"/>
</dbReference>
<keyword evidence="5" id="KW-1185">Reference proteome</keyword>
<proteinExistence type="predicted"/>
<evidence type="ECO:0000256" key="2">
    <source>
        <dbReference type="SAM" id="MobiDB-lite"/>
    </source>
</evidence>